<feature type="region of interest" description="Disordered" evidence="1">
    <location>
        <begin position="36"/>
        <end position="60"/>
    </location>
</feature>
<gene>
    <name evidence="3" type="primary">C26H1orf167</name>
</gene>
<dbReference type="PANTHER" id="PTHR38493">
    <property type="entry name" value="CHROMOSOME 1 OPEN READING FRAME 167"/>
    <property type="match status" value="1"/>
</dbReference>
<accession>A0A8B7ICS5</accession>
<name>A0A8B7ICS5_9AVES</name>
<dbReference type="InterPro" id="IPR031473">
    <property type="entry name" value="DUF4684"/>
</dbReference>
<dbReference type="OrthoDB" id="9043019at2759"/>
<protein>
    <submittedName>
        <fullName evidence="3">Uncharacterized protein C1orf167 homolog isoform X1</fullName>
    </submittedName>
</protein>
<reference evidence="3" key="1">
    <citation type="submission" date="2025-08" db="UniProtKB">
        <authorList>
            <consortium name="RefSeq"/>
        </authorList>
    </citation>
    <scope>IDENTIFICATION</scope>
    <source>
        <tissue evidence="3">Blood</tissue>
    </source>
</reference>
<organism evidence="2 3">
    <name type="scientific">Apteryx mantelli</name>
    <name type="common">North Island brown kiwi</name>
    <dbReference type="NCBI Taxonomy" id="2696672"/>
    <lineage>
        <taxon>Eukaryota</taxon>
        <taxon>Metazoa</taxon>
        <taxon>Chordata</taxon>
        <taxon>Craniata</taxon>
        <taxon>Vertebrata</taxon>
        <taxon>Euteleostomi</taxon>
        <taxon>Archelosauria</taxon>
        <taxon>Archosauria</taxon>
        <taxon>Dinosauria</taxon>
        <taxon>Saurischia</taxon>
        <taxon>Theropoda</taxon>
        <taxon>Coelurosauria</taxon>
        <taxon>Aves</taxon>
        <taxon>Palaeognathae</taxon>
        <taxon>Apterygiformes</taxon>
        <taxon>Apterygidae</taxon>
        <taxon>Apteryx</taxon>
    </lineage>
</organism>
<evidence type="ECO:0000313" key="3">
    <source>
        <dbReference type="RefSeq" id="XP_013795503.2"/>
    </source>
</evidence>
<keyword evidence="2" id="KW-1185">Reference proteome</keyword>
<dbReference type="RefSeq" id="XP_013795503.2">
    <property type="nucleotide sequence ID" value="XM_013940049.2"/>
</dbReference>
<dbReference type="PANTHER" id="PTHR38493:SF1">
    <property type="entry name" value="SFI1 SPINDLE BODY DOMAIN-CONTAINING PROTEIN"/>
    <property type="match status" value="1"/>
</dbReference>
<feature type="region of interest" description="Disordered" evidence="1">
    <location>
        <begin position="93"/>
        <end position="145"/>
    </location>
</feature>
<feature type="compositionally biased region" description="Basic and acidic residues" evidence="1">
    <location>
        <begin position="45"/>
        <end position="58"/>
    </location>
</feature>
<dbReference type="Proteomes" id="UP001652627">
    <property type="component" value="Chromosome 26"/>
</dbReference>
<evidence type="ECO:0000256" key="1">
    <source>
        <dbReference type="SAM" id="MobiDB-lite"/>
    </source>
</evidence>
<sequence length="1032" mass="119902">MNVGVAMYGTPREMCMRVTSPSGDKEFGSVQQLSIKSVEVSTSEPHSESSKESEEACDSRLQAARRMAVVNSSKSSPSSIQAETGFGEFSDIDSVNVNREGGTNKHSRQNSWKNWKPDTNLDQSEGPSVERSANKPQCCEEGSQMQETVSGEISENSFWSEVNEQRFQSLCDRQTLSRCFQAWKSHIFCKRAAARQLYRQQLLRKGLGALQWAVHLRRMQLEIAQQKHASALLAVSFRRWKEAVAKQSKKQTLQPEPYSYAQSSSVVFSGVGRLATMTTSAQHQLTVGYLKEAEQACRVEGELWTQLHRRQRGDEFCWRAQAVRDMRRLAAAFRLWRLQKELLSKEEVRLEEARALLKKKQLQNTFQVWRSRCLEMEQVLALATQIRRNLVSRSFSQGLERCRLREALRLWHQMFLMMKTIKQSPKYSHKAVHKDPLALLVSEDLSTSSGFHSSPPATFASQSSLEKEYSLSDSSQQSFSSILTAEDVTQMPYYSSLLQLHQCTELPVELGGELYLQASFPPESPESGGNWFVGGQFQSLALHTPGSNVQPLASYSMWEEDCSSDKEVKCCWHQAEKGCLQRYFFIWSARTQWLVKAQQYCRLIQLSRPFLSWHHWVVENKNQKAAASLKRHVRCCQMAFSLWKKRLFQKVEADRRFRCHIHQTAADTLWHWRSYWQRNCAMRELQQQWAQHSCQEKKRLVMQTWSCQTRKQRNAALFWERLLLHRCLITWSHVTAYRLRQREALSCFESAREHCLLAVSFAQWRVEFLRAKQQLLGEGSHKRQAPCQAKACHRWRLASRGQQALRLGSVATMEQACNYWTKAAAFSQCSRQCSTLIGARKSRKMSLSWSMKRRGCREKGSLPAPAAPFRLFPSAIHRWLMIYRNQSRVERLLLHQLVERPGVVEFTPAHAGIQENNSEVDSEEPDEKRLGRKYLRWWRHTVMLRQCQRGRRLRCLARGWRQWKEASSMVLLAQALDKQQLIEKTWRMWRRQHLQSCVVQSVLKEEARSLLTHAFGRWRQLTTFQLKNKGHC</sequence>
<dbReference type="AlphaFoldDB" id="A0A8B7ICS5"/>
<dbReference type="GeneID" id="106482464"/>
<dbReference type="KEGG" id="aam:106482464"/>
<proteinExistence type="predicted"/>
<evidence type="ECO:0000313" key="2">
    <source>
        <dbReference type="Proteomes" id="UP001652627"/>
    </source>
</evidence>